<evidence type="ECO:0000256" key="1">
    <source>
        <dbReference type="ARBA" id="ARBA00004141"/>
    </source>
</evidence>
<dbReference type="PANTHER" id="PTHR10283">
    <property type="entry name" value="SOLUTE CARRIER FAMILY 13 MEMBER"/>
    <property type="match status" value="1"/>
</dbReference>
<feature type="transmembrane region" description="Helical" evidence="6">
    <location>
        <begin position="80"/>
        <end position="98"/>
    </location>
</feature>
<feature type="transmembrane region" description="Helical" evidence="6">
    <location>
        <begin position="44"/>
        <end position="68"/>
    </location>
</feature>
<evidence type="ECO:0000313" key="8">
    <source>
        <dbReference type="WBParaSite" id="PSAMB.scaffold3size181960.g439.t1"/>
    </source>
</evidence>
<feature type="transmembrane region" description="Helical" evidence="6">
    <location>
        <begin position="337"/>
        <end position="354"/>
    </location>
</feature>
<evidence type="ECO:0000256" key="4">
    <source>
        <dbReference type="ARBA" id="ARBA00022989"/>
    </source>
</evidence>
<dbReference type="GO" id="GO:0015141">
    <property type="term" value="F:succinate transmembrane transporter activity"/>
    <property type="evidence" value="ECO:0007669"/>
    <property type="project" value="TreeGrafter"/>
</dbReference>
<feature type="transmembrane region" description="Helical" evidence="6">
    <location>
        <begin position="271"/>
        <end position="293"/>
    </location>
</feature>
<dbReference type="GO" id="GO:0005886">
    <property type="term" value="C:plasma membrane"/>
    <property type="evidence" value="ECO:0007669"/>
    <property type="project" value="TreeGrafter"/>
</dbReference>
<evidence type="ECO:0000313" key="7">
    <source>
        <dbReference type="Proteomes" id="UP000887566"/>
    </source>
</evidence>
<evidence type="ECO:0000256" key="3">
    <source>
        <dbReference type="ARBA" id="ARBA00022692"/>
    </source>
</evidence>
<name>A0A914WFF9_9BILA</name>
<dbReference type="AlphaFoldDB" id="A0A914WFF9"/>
<evidence type="ECO:0000256" key="2">
    <source>
        <dbReference type="ARBA" id="ARBA00006772"/>
    </source>
</evidence>
<proteinExistence type="inferred from homology"/>
<dbReference type="Proteomes" id="UP000887566">
    <property type="component" value="Unplaced"/>
</dbReference>
<feature type="transmembrane region" description="Helical" evidence="6">
    <location>
        <begin position="118"/>
        <end position="137"/>
    </location>
</feature>
<feature type="transmembrane region" description="Helical" evidence="6">
    <location>
        <begin position="424"/>
        <end position="442"/>
    </location>
</feature>
<keyword evidence="4 6" id="KW-1133">Transmembrane helix</keyword>
<feature type="transmembrane region" description="Helical" evidence="6">
    <location>
        <begin position="546"/>
        <end position="569"/>
    </location>
</feature>
<dbReference type="PANTHER" id="PTHR10283:SF77">
    <property type="entry name" value="PROTEIN CBG18085"/>
    <property type="match status" value="1"/>
</dbReference>
<reference evidence="8" key="1">
    <citation type="submission" date="2022-11" db="UniProtKB">
        <authorList>
            <consortium name="WormBaseParasite"/>
        </authorList>
    </citation>
    <scope>IDENTIFICATION</scope>
</reference>
<keyword evidence="7" id="KW-1185">Reference proteome</keyword>
<accession>A0A914WFF9</accession>
<feature type="transmembrane region" description="Helical" evidence="6">
    <location>
        <begin position="507"/>
        <end position="526"/>
    </location>
</feature>
<dbReference type="InterPro" id="IPR001898">
    <property type="entry name" value="SLC13A/DASS"/>
</dbReference>
<dbReference type="Pfam" id="PF00939">
    <property type="entry name" value="Na_sulph_symp"/>
    <property type="match status" value="1"/>
</dbReference>
<organism evidence="7 8">
    <name type="scientific">Plectus sambesii</name>
    <dbReference type="NCBI Taxonomy" id="2011161"/>
    <lineage>
        <taxon>Eukaryota</taxon>
        <taxon>Metazoa</taxon>
        <taxon>Ecdysozoa</taxon>
        <taxon>Nematoda</taxon>
        <taxon>Chromadorea</taxon>
        <taxon>Plectida</taxon>
        <taxon>Plectina</taxon>
        <taxon>Plectoidea</taxon>
        <taxon>Plectidae</taxon>
        <taxon>Plectus</taxon>
    </lineage>
</organism>
<keyword evidence="3 6" id="KW-0812">Transmembrane</keyword>
<comment type="similarity">
    <text evidence="2">Belongs to the SLC13A/DASS transporter (TC 2.A.47) family. NADC subfamily.</text>
</comment>
<evidence type="ECO:0000256" key="6">
    <source>
        <dbReference type="SAM" id="Phobius"/>
    </source>
</evidence>
<comment type="subcellular location">
    <subcellularLocation>
        <location evidence="1">Membrane</location>
        <topology evidence="1">Multi-pass membrane protein</topology>
    </subcellularLocation>
</comment>
<feature type="transmembrane region" description="Helical" evidence="6">
    <location>
        <begin position="454"/>
        <end position="478"/>
    </location>
</feature>
<evidence type="ECO:0000256" key="5">
    <source>
        <dbReference type="ARBA" id="ARBA00023136"/>
    </source>
</evidence>
<protein>
    <submittedName>
        <fullName evidence="8">Solute carrier family 13 member 5</fullName>
    </submittedName>
</protein>
<keyword evidence="5 6" id="KW-0472">Membrane</keyword>
<sequence length="590" mass="65443">MMLLREIRVFWKAIVTVLAPIALVPLLLIGTSEAKCAFVVSLMAIYWLAEVVPLAVTSFLPIFLFPVLGVLQVTRTCENYLKDTNFLFVGGLIMAVAIEECNLHKRIALKVLTWVGAKPRWLMAGFMAVTAFLSMWVSNTATTAMMAPIAYAVLQELFTNSPPADTNNHHYTNVILNVNDEHHEMEANGKGCEVVVVTTESKTVQETNAPQKLDFTKLNSTQRGICKAVLVSICYSANIGGTGTLTGTGPNLVLRGQLDTYYKGSDTGISFASWMAFAVPPMVVYLILAWLLLQLIFCGPRSFLDCWRRDSVNKKAREEHVKQMIRNNYDELGPMSFAEWSTLGWFIVLVVLWIMRDPRFIPGWASWFGSKSSYISDSSSGMFVACVLFAWPSDWPDFLCWREDKNRPPRKRSSLINWNSMQKFPWSVIMLLGGAFALADGVKASNLSIWVGCNLQHALGALPPASIIAVFTIIITFVTEVSSNSATASIFVPIMLSVAENLKVNPLYFALPATIAPSFAFMLPVATPPNAIIYETKAVRIIDMMIAGFVMNCLCIAVILLNINTYAYALFDLGSYPEWATKENRTSLCS</sequence>
<dbReference type="GO" id="GO:0015137">
    <property type="term" value="F:citrate transmembrane transporter activity"/>
    <property type="evidence" value="ECO:0007669"/>
    <property type="project" value="TreeGrafter"/>
</dbReference>
<dbReference type="WBParaSite" id="PSAMB.scaffold3size181960.g439.t1">
    <property type="protein sequence ID" value="PSAMB.scaffold3size181960.g439.t1"/>
    <property type="gene ID" value="PSAMB.scaffold3size181960.g439"/>
</dbReference>